<dbReference type="Proteomes" id="UP000030219">
    <property type="component" value="Segment"/>
</dbReference>
<feature type="coiled-coil region" evidence="1">
    <location>
        <begin position="68"/>
        <end position="95"/>
    </location>
</feature>
<keyword evidence="3" id="KW-1133">Transmembrane helix</keyword>
<proteinExistence type="predicted"/>
<protein>
    <recommendedName>
        <fullName evidence="6">Rz protein</fullName>
    </recommendedName>
</protein>
<dbReference type="KEGG" id="vg:54991817"/>
<evidence type="ECO:0000256" key="2">
    <source>
        <dbReference type="SAM" id="MobiDB-lite"/>
    </source>
</evidence>
<evidence type="ECO:0000313" key="4">
    <source>
        <dbReference type="EMBL" id="CEF89926.1"/>
    </source>
</evidence>
<sequence>MPSPGHVEQGHDQRPEGRIQGPRESPQRGDQAMPRTIVAILVLAVVALGASYGFVQSYRALGIAQGEIKRQTARAEALEVRYATLQRHVKEVAARTNTQRQEVDRALDQNRPWADRPVPAAVVDSLCNRPGARCAVRTPTD</sequence>
<keyword evidence="3" id="KW-0812">Transmembrane</keyword>
<evidence type="ECO:0008006" key="6">
    <source>
        <dbReference type="Google" id="ProtNLM"/>
    </source>
</evidence>
<gene>
    <name evidence="4" type="primary">ORF47</name>
</gene>
<feature type="transmembrane region" description="Helical" evidence="3">
    <location>
        <begin position="36"/>
        <end position="55"/>
    </location>
</feature>
<evidence type="ECO:0000256" key="1">
    <source>
        <dbReference type="SAM" id="Coils"/>
    </source>
</evidence>
<organism evidence="4 5">
    <name type="scientific">Pseudomonas phage vB_PaeP_PAO1_1-15pyo</name>
    <dbReference type="NCBI Taxonomy" id="1548908"/>
    <lineage>
        <taxon>Viruses</taxon>
        <taxon>Duplodnaviria</taxon>
        <taxon>Heunggongvirae</taxon>
        <taxon>Uroviricota</taxon>
        <taxon>Caudoviricetes</taxon>
        <taxon>Autographivirales</taxon>
        <taxon>Autoscriptoviridae</taxon>
        <taxon>Krylovirinae</taxon>
        <taxon>Phikmvvirus</taxon>
        <taxon>Phikmvvirus 15pyo</taxon>
    </lineage>
</organism>
<keyword evidence="3" id="KW-0472">Membrane</keyword>
<keyword evidence="5" id="KW-1185">Reference proteome</keyword>
<feature type="region of interest" description="Disordered" evidence="2">
    <location>
        <begin position="1"/>
        <end position="31"/>
    </location>
</feature>
<dbReference type="EMBL" id="LN610580">
    <property type="protein sequence ID" value="CEF89926.1"/>
    <property type="molecule type" value="Genomic_DNA"/>
</dbReference>
<evidence type="ECO:0000256" key="3">
    <source>
        <dbReference type="SAM" id="Phobius"/>
    </source>
</evidence>
<dbReference type="RefSeq" id="YP_009801305.1">
    <property type="nucleotide sequence ID" value="NC_047967.1"/>
</dbReference>
<name>A0A0A1IVF4_9CAUD</name>
<feature type="compositionally biased region" description="Basic and acidic residues" evidence="2">
    <location>
        <begin position="8"/>
        <end position="17"/>
    </location>
</feature>
<accession>A0A0A1IVF4</accession>
<dbReference type="GeneID" id="54991817"/>
<reference evidence="4 5" key="1">
    <citation type="journal article" date="2015" name="PLoS ONE">
        <title>Investigation of a Large Collection of Pseudomonas aeruginosa Bacteriophages Collected from a Single Environmental Source in Abidjan, Cote d'Ivoire.</title>
        <authorList>
            <person name="Essoh C."/>
            <person name="Latino L."/>
            <person name="Midoux C."/>
            <person name="Blouin Y."/>
            <person name="Loukou G."/>
            <person name="Nguetta S.P."/>
            <person name="Lathro S."/>
            <person name="Cablanmian A."/>
            <person name="Kouassi A.K."/>
            <person name="Vergnaud G."/>
            <person name="Pourcel C."/>
        </authorList>
    </citation>
    <scope>NUCLEOTIDE SEQUENCE [LARGE SCALE GENOMIC DNA]</scope>
    <source>
        <strain evidence="4">PAO1_1-15pyo</strain>
    </source>
</reference>
<keyword evidence="1" id="KW-0175">Coiled coil</keyword>
<evidence type="ECO:0000313" key="5">
    <source>
        <dbReference type="Proteomes" id="UP000030219"/>
    </source>
</evidence>